<dbReference type="OrthoDB" id="428329at2759"/>
<name>A0A812PU36_9DINO</name>
<protein>
    <submittedName>
        <fullName evidence="1">Pif1 protein</fullName>
    </submittedName>
</protein>
<dbReference type="Pfam" id="PF13604">
    <property type="entry name" value="AAA_30"/>
    <property type="match status" value="1"/>
</dbReference>
<reference evidence="1" key="1">
    <citation type="submission" date="2021-02" db="EMBL/GenBank/DDBJ databases">
        <authorList>
            <person name="Dougan E. K."/>
            <person name="Rhodes N."/>
            <person name="Thang M."/>
            <person name="Chan C."/>
        </authorList>
    </citation>
    <scope>NUCLEOTIDE SEQUENCE</scope>
</reference>
<keyword evidence="2" id="KW-1185">Reference proteome</keyword>
<dbReference type="PANTHER" id="PTHR47642">
    <property type="entry name" value="ATP-DEPENDENT DNA HELICASE"/>
    <property type="match status" value="1"/>
</dbReference>
<dbReference type="Gene3D" id="3.40.50.300">
    <property type="entry name" value="P-loop containing nucleotide triphosphate hydrolases"/>
    <property type="match status" value="1"/>
</dbReference>
<dbReference type="InterPro" id="IPR051055">
    <property type="entry name" value="PIF1_helicase"/>
</dbReference>
<sequence>MPRLCAGFAPRLPCIYSTSKVNAPAQATRAEKCLFCDPSKMTESCGTAGGRRNVTQALKAFRKHYDTHSHVYNSALLRVPDQWRQALHAKALLAKRGEAKRPRKSPSVDQAQKVAQEWRSALASRKRAFKVLSSEEVTAYKKRRKADRNRVVKKFFTDNDLPEPEAEDIAENDAGLPAARVTQRAAFVEHWCKFGSLGICEKCHALQFRNLEPIDARRVAQATISSKACKQCKAKQWVPQPEDIPVPLRKLTQKMVRKLRPLEISVGPVKKAENGYRIKSSMTRFSWCKQSVVDKIAEAWVRKRRKREQLQKAYDYLMSKEAESSYRDLVHKHKKFLQKHPDADDFQRRLPLQFMETPGLECAVWPTLYWCTEMCETVERATDARRLQRQGYEAGPNDADDEGRHSIKRSFMRKVLSPVIGYSQDFELMQFAYDLTLWSRIGGGKNACAGLPLRLVLKGETFSPLYWKTKHHGLIDMQRQCGFPALFRTIAPWEYSFPYHIAILDEMEKSGKGRVQSGGLETLHTAHVFTEVNRGLFAGMNKKAASDGWKDHILAAEDGVTPTVVNYFQRLEFQDGKKKLPTQDYHGSGRVHVHSLDYLQNVDKIGLEKKMSATVPGEEEAVLRGYMLGRPHGRSDSGWPVEDGPSRFDADTGLVKLQHSAADKEQGHRAFFKEVLEILKCHQDVLHGNARGLLLKYVAIYAPKFSDSFAREWLNDQASAFSVARRVLFDYQPAEPEMWLYLCAWLLPPCKYGGTMVPLLCPWPGMEAKPKLVHNYEESEWRADSMSFLEFCRKSNKDGNIIDWVKKLWKKSGCPTAAGPDGAATERASLVAFANSCLARGEKLIACDMLSLFNDRWFGQWLALRQPFRNLDHLLDPAVVEKVPIQYLHFANALKQCPDYWEDDAQIRADLELEAVGNDRAETFLAMVRAQRSLVERFLSGELHKSDDAGVKAAMLDVGLVEGEEDPMFADVEFNREQKRLEKAVCKQLDRAKRARLAENDADWEAIVEEAHTNNKPLFVTGPPGTGKTTVVDKCVRRCLREGGRVLYALPTAQQASRVRAKHAQAEVDTCSGAFFLYREALEVMDCLTQYDMVAIDEISQLSQSDFERIIQMWEAADKLPALVFAGDFWQLPGFCPRGHEPSKATDSPRWSTVHQIALHQMWRCKDEVLKEKLELLRTSMPSKKQLQHICRGHKAWSGHKDPTAWDLQQLYRSHPRTTIATCTRRAAALVNDLSIWILFTTRKQRQLATLPVDWESNPANYDKDNYNQLITGRSPAPLDMKLYKGMRLHLTRNVNKEADFINGMEATVVGYESSSKCLHVCTKTGRQLAVYPVTDYVEDCGYVTAYPVRPGYGSTIHKLQGAELEHITVYLDIPGAKAAGYVAVSRVQRDRDYLLGGVLKRRHFKPAM</sequence>
<evidence type="ECO:0000313" key="1">
    <source>
        <dbReference type="EMBL" id="CAE7346859.1"/>
    </source>
</evidence>
<evidence type="ECO:0000313" key="2">
    <source>
        <dbReference type="Proteomes" id="UP000604046"/>
    </source>
</evidence>
<organism evidence="1 2">
    <name type="scientific">Symbiodinium natans</name>
    <dbReference type="NCBI Taxonomy" id="878477"/>
    <lineage>
        <taxon>Eukaryota</taxon>
        <taxon>Sar</taxon>
        <taxon>Alveolata</taxon>
        <taxon>Dinophyceae</taxon>
        <taxon>Suessiales</taxon>
        <taxon>Symbiodiniaceae</taxon>
        <taxon>Symbiodinium</taxon>
    </lineage>
</organism>
<dbReference type="SUPFAM" id="SSF52540">
    <property type="entry name" value="P-loop containing nucleoside triphosphate hydrolases"/>
    <property type="match status" value="2"/>
</dbReference>
<dbReference type="Proteomes" id="UP000604046">
    <property type="component" value="Unassembled WGS sequence"/>
</dbReference>
<proteinExistence type="predicted"/>
<dbReference type="EMBL" id="CAJNDS010002137">
    <property type="protein sequence ID" value="CAE7346859.1"/>
    <property type="molecule type" value="Genomic_DNA"/>
</dbReference>
<gene>
    <name evidence="1" type="primary">Pif1</name>
    <name evidence="1" type="ORF">SNAT2548_LOCUS18195</name>
</gene>
<dbReference type="CDD" id="cd18809">
    <property type="entry name" value="SF1_C_RecD"/>
    <property type="match status" value="1"/>
</dbReference>
<comment type="caution">
    <text evidence="1">The sequence shown here is derived from an EMBL/GenBank/DDBJ whole genome shotgun (WGS) entry which is preliminary data.</text>
</comment>
<accession>A0A812PU36</accession>
<dbReference type="InterPro" id="IPR027417">
    <property type="entry name" value="P-loop_NTPase"/>
</dbReference>